<dbReference type="Proteomes" id="UP000789342">
    <property type="component" value="Unassembled WGS sequence"/>
</dbReference>
<evidence type="ECO:0000313" key="2">
    <source>
        <dbReference type="EMBL" id="CAG8590558.1"/>
    </source>
</evidence>
<sequence>MSKPYQLQDRISELETENAGLQRKITELDNEKRNQLLAELRDRIEYLSTENDKSQSKINKIDERSWIIRKLRGRKRKQLVSKINRNDQEIKYLRAAVQGIEDFRRTNDSSFVESVVKLIPPVVQIISLFLARR</sequence>
<feature type="coiled-coil region" evidence="1">
    <location>
        <begin position="11"/>
        <end position="57"/>
    </location>
</feature>
<dbReference type="EMBL" id="CAJVPV010005420">
    <property type="protein sequence ID" value="CAG8590558.1"/>
    <property type="molecule type" value="Genomic_DNA"/>
</dbReference>
<keyword evidence="3" id="KW-1185">Reference proteome</keyword>
<evidence type="ECO:0000256" key="1">
    <source>
        <dbReference type="SAM" id="Coils"/>
    </source>
</evidence>
<keyword evidence="1" id="KW-0175">Coiled coil</keyword>
<protein>
    <submittedName>
        <fullName evidence="2">13231_t:CDS:1</fullName>
    </submittedName>
</protein>
<dbReference type="AlphaFoldDB" id="A0A9N9G9E5"/>
<accession>A0A9N9G9E5</accession>
<comment type="caution">
    <text evidence="2">The sequence shown here is derived from an EMBL/GenBank/DDBJ whole genome shotgun (WGS) entry which is preliminary data.</text>
</comment>
<gene>
    <name evidence="2" type="ORF">AMORRO_LOCUS7326</name>
</gene>
<reference evidence="2" key="1">
    <citation type="submission" date="2021-06" db="EMBL/GenBank/DDBJ databases">
        <authorList>
            <person name="Kallberg Y."/>
            <person name="Tangrot J."/>
            <person name="Rosling A."/>
        </authorList>
    </citation>
    <scope>NUCLEOTIDE SEQUENCE</scope>
    <source>
        <strain evidence="2">CL551</strain>
    </source>
</reference>
<evidence type="ECO:0000313" key="3">
    <source>
        <dbReference type="Proteomes" id="UP000789342"/>
    </source>
</evidence>
<organism evidence="2 3">
    <name type="scientific">Acaulospora morrowiae</name>
    <dbReference type="NCBI Taxonomy" id="94023"/>
    <lineage>
        <taxon>Eukaryota</taxon>
        <taxon>Fungi</taxon>
        <taxon>Fungi incertae sedis</taxon>
        <taxon>Mucoromycota</taxon>
        <taxon>Glomeromycotina</taxon>
        <taxon>Glomeromycetes</taxon>
        <taxon>Diversisporales</taxon>
        <taxon>Acaulosporaceae</taxon>
        <taxon>Acaulospora</taxon>
    </lineage>
</organism>
<name>A0A9N9G9E5_9GLOM</name>
<proteinExistence type="predicted"/>